<reference evidence="6 7" key="2">
    <citation type="journal article" date="2021" name="Int. J. Syst. Evol. Microbiol.">
        <title>Isolation and Polyphasic Characterization of Desulfuromonas versatilis sp. Nov., an Electrogenic Bacteria Capable of Versatile Metabolism Isolated from a Graphene Oxide-Reducing Enrichment Culture.</title>
        <authorList>
            <person name="Xie L."/>
            <person name="Yoshida N."/>
            <person name="Ishii S."/>
            <person name="Meng L."/>
        </authorList>
    </citation>
    <scope>NUCLEOTIDE SEQUENCE [LARGE SCALE GENOMIC DNA]</scope>
    <source>
        <strain evidence="6 7">NIT-T3</strain>
    </source>
</reference>
<dbReference type="Gene3D" id="1.20.120.50">
    <property type="entry name" value="Hemerythrin-like"/>
    <property type="match status" value="1"/>
</dbReference>
<evidence type="ECO:0000256" key="1">
    <source>
        <dbReference type="ARBA" id="ARBA00010587"/>
    </source>
</evidence>
<dbReference type="PANTHER" id="PTHR37164:SF1">
    <property type="entry name" value="BACTERIOHEMERYTHRIN"/>
    <property type="match status" value="1"/>
</dbReference>
<protein>
    <submittedName>
        <fullName evidence="6">Hemerythrin</fullName>
    </submittedName>
</protein>
<organism evidence="6 7">
    <name type="scientific">Desulfuromonas versatilis</name>
    <dbReference type="NCBI Taxonomy" id="2802975"/>
    <lineage>
        <taxon>Bacteria</taxon>
        <taxon>Pseudomonadati</taxon>
        <taxon>Thermodesulfobacteriota</taxon>
        <taxon>Desulfuromonadia</taxon>
        <taxon>Desulfuromonadales</taxon>
        <taxon>Desulfuromonadaceae</taxon>
        <taxon>Desulfuromonas</taxon>
    </lineage>
</organism>
<dbReference type="PROSITE" id="PS00550">
    <property type="entry name" value="HEMERYTHRINS"/>
    <property type="match status" value="1"/>
</dbReference>
<dbReference type="SUPFAM" id="SSF47188">
    <property type="entry name" value="Hemerythrin-like"/>
    <property type="match status" value="1"/>
</dbReference>
<evidence type="ECO:0000256" key="3">
    <source>
        <dbReference type="ARBA" id="ARBA00022723"/>
    </source>
</evidence>
<evidence type="ECO:0000313" key="7">
    <source>
        <dbReference type="Proteomes" id="UP001319827"/>
    </source>
</evidence>
<evidence type="ECO:0000256" key="2">
    <source>
        <dbReference type="ARBA" id="ARBA00022621"/>
    </source>
</evidence>
<dbReference type="RefSeq" id="WP_221248848.1">
    <property type="nucleotide sequence ID" value="NZ_AP024355.1"/>
</dbReference>
<dbReference type="EMBL" id="AP024355">
    <property type="protein sequence ID" value="BCR05427.1"/>
    <property type="molecule type" value="Genomic_DNA"/>
</dbReference>
<dbReference type="InterPro" id="IPR035938">
    <property type="entry name" value="Hemerythrin-like_sf"/>
</dbReference>
<keyword evidence="4" id="KW-0408">Iron</keyword>
<dbReference type="InterPro" id="IPR012827">
    <property type="entry name" value="Hemerythrin_metal-bd"/>
</dbReference>
<gene>
    <name evidence="6" type="ORF">DESUT3_24960</name>
</gene>
<accession>A0ABN6DZE7</accession>
<dbReference type="PANTHER" id="PTHR37164">
    <property type="entry name" value="BACTERIOHEMERYTHRIN"/>
    <property type="match status" value="1"/>
</dbReference>
<proteinExistence type="inferred from homology"/>
<name>A0ABN6DZE7_9BACT</name>
<keyword evidence="3" id="KW-0479">Metal-binding</keyword>
<dbReference type="InterPro" id="IPR012312">
    <property type="entry name" value="Hemerythrin-like"/>
</dbReference>
<dbReference type="NCBIfam" id="NF033749">
    <property type="entry name" value="bact_hemeryth"/>
    <property type="match status" value="1"/>
</dbReference>
<dbReference type="NCBIfam" id="TIGR02481">
    <property type="entry name" value="hemeryth_dom"/>
    <property type="match status" value="1"/>
</dbReference>
<comment type="similarity">
    <text evidence="1">Belongs to the hemerythrin family.</text>
</comment>
<reference evidence="6 7" key="1">
    <citation type="journal article" date="2016" name="C (Basel)">
        <title>Selective Growth of and Electricity Production by Marine Exoelectrogenic Bacteria in Self-Aggregated Hydrogel of Microbially Reduced Graphene Oxide.</title>
        <authorList>
            <person name="Yoshida N."/>
            <person name="Goto Y."/>
            <person name="Miyata Y."/>
        </authorList>
    </citation>
    <scope>NUCLEOTIDE SEQUENCE [LARGE SCALE GENOMIC DNA]</scope>
    <source>
        <strain evidence="6 7">NIT-T3</strain>
    </source>
</reference>
<dbReference type="CDD" id="cd12107">
    <property type="entry name" value="Hemerythrin"/>
    <property type="match status" value="1"/>
</dbReference>
<dbReference type="InterPro" id="IPR016131">
    <property type="entry name" value="Haemerythrin_Fe_BS"/>
</dbReference>
<feature type="domain" description="Hemerythrin-like" evidence="5">
    <location>
        <begin position="12"/>
        <end position="127"/>
    </location>
</feature>
<keyword evidence="2" id="KW-0561">Oxygen transport</keyword>
<dbReference type="InterPro" id="IPR050669">
    <property type="entry name" value="Hemerythrin"/>
</dbReference>
<dbReference type="Proteomes" id="UP001319827">
    <property type="component" value="Chromosome"/>
</dbReference>
<evidence type="ECO:0000313" key="6">
    <source>
        <dbReference type="EMBL" id="BCR05427.1"/>
    </source>
</evidence>
<sequence length="135" mass="15773">MNIYWTAELATGMELIDQQHRELFARIDRLVGACMAGKGREETGPMLEFMENYMEEHFAAEERLMADSDYPRAEFHVQEHALFRERLEVFKRELADKGSEADLLTAVNQSIVDWLFDHVCIEDRDLGAHLRAQQR</sequence>
<keyword evidence="2" id="KW-0813">Transport</keyword>
<keyword evidence="7" id="KW-1185">Reference proteome</keyword>
<dbReference type="Pfam" id="PF01814">
    <property type="entry name" value="Hemerythrin"/>
    <property type="match status" value="1"/>
</dbReference>
<evidence type="ECO:0000259" key="5">
    <source>
        <dbReference type="Pfam" id="PF01814"/>
    </source>
</evidence>
<evidence type="ECO:0000256" key="4">
    <source>
        <dbReference type="ARBA" id="ARBA00023004"/>
    </source>
</evidence>